<keyword evidence="4" id="KW-0408">Iron</keyword>
<dbReference type="EMBL" id="JSVC01000005">
    <property type="protein sequence ID" value="KIC95527.1"/>
    <property type="molecule type" value="Genomic_DNA"/>
</dbReference>
<organism evidence="6 7">
    <name type="scientific">Flavihumibacter solisilvae</name>
    <dbReference type="NCBI Taxonomy" id="1349421"/>
    <lineage>
        <taxon>Bacteria</taxon>
        <taxon>Pseudomonadati</taxon>
        <taxon>Bacteroidota</taxon>
        <taxon>Chitinophagia</taxon>
        <taxon>Chitinophagales</taxon>
        <taxon>Chitinophagaceae</taxon>
        <taxon>Flavihumibacter</taxon>
    </lineage>
</organism>
<dbReference type="AlphaFoldDB" id="A0A0C1L5Z3"/>
<keyword evidence="5" id="KW-0411">Iron-sulfur</keyword>
<dbReference type="RefSeq" id="WP_039137555.1">
    <property type="nucleotide sequence ID" value="NZ_JSVC01000005.1"/>
</dbReference>
<comment type="caution">
    <text evidence="6">The sequence shown here is derived from an EMBL/GenBank/DDBJ whole genome shotgun (WGS) entry which is preliminary data.</text>
</comment>
<keyword evidence="2" id="KW-0479">Metal-binding</keyword>
<proteinExistence type="predicted"/>
<dbReference type="InterPro" id="IPR036188">
    <property type="entry name" value="FAD/NAD-bd_sf"/>
</dbReference>
<accession>A0A0C1L5Z3</accession>
<keyword evidence="7" id="KW-1185">Reference proteome</keyword>
<evidence type="ECO:0000256" key="2">
    <source>
        <dbReference type="ARBA" id="ARBA00022723"/>
    </source>
</evidence>
<dbReference type="GO" id="GO:0051539">
    <property type="term" value="F:4 iron, 4 sulfur cluster binding"/>
    <property type="evidence" value="ECO:0007669"/>
    <property type="project" value="UniProtKB-KW"/>
</dbReference>
<dbReference type="PANTHER" id="PTHR43498:SF1">
    <property type="entry name" value="COB--COM HETERODISULFIDE REDUCTASE IRON-SULFUR SUBUNIT A"/>
    <property type="match status" value="1"/>
</dbReference>
<sequence length="760" mass="84586">MIKRGTGEKQCFPLERIEADLIITGGGMSGVCCAITAARQGLKVVLVQDRSVLGGNASSEVRLWILGATSHMGNNNRWAREGGVVDEILVENTYRNPEGNPIIFDAILLDKVVSEPNIRLLLNTAVYDVQKKDAETIELLKAYCSQSQSSYELKAQLFCDASGDGVVGFLSGAAFRMGAESKEEFGELFAPDKSYGELLGHSLYFYSKDVGKPVKFIPPSFALDDITKIPRFRSFNAKEYGCKLWWIEYGGRMDTVHDTEKIKWELWKIVYGVWDHIKNSGLFPEAENLTLEWVGMIPGKRESRRFEGDYMLVQQDIVEQRKHDDAVAFGGWSIDLHPSDGVYSNLPGCNQWHSKGIYQIPYRCLYSKNISNLFLAGRIISASHVAFGSSRVMATAAYLAQAVAVAAAVCKENNCLPAALVSGKRIGIVQQKLLASGQYIPGVEAIEKNDLLQEAIITASSELHLQAMPENGGLKSLDLAVAQLIPFEAGDIPAVNFHAVAEEATTLEVEIRVSSKAGNFTPDESKQRFSFPLQPGRNCIAVKPAAAIKESQYVFILLHKNPMIKVYRSDLRITGILSVFNTVNPDVSNYGKQEATGGIGVDSFEFWCPQRRPEGHNLAFQLARPVTSFGAANVVNGIARPSTRPNAWVADFSDERPALKLQWKEAKEIKRLQLSFDTDFDHPMESVLMTHPETAMPFCIRNYKVYDDRGNLIYEKKDNYQTRNEIIFNDVIKTNSIVVEVEHPSRNIPAAIFEVRAYRD</sequence>
<keyword evidence="1" id="KW-0004">4Fe-4S</keyword>
<dbReference type="SUPFAM" id="SSF51905">
    <property type="entry name" value="FAD/NAD(P)-binding domain"/>
    <property type="match status" value="1"/>
</dbReference>
<dbReference type="PANTHER" id="PTHR43498">
    <property type="entry name" value="FERREDOXIN:COB-COM HETERODISULFIDE REDUCTASE SUBUNIT A"/>
    <property type="match status" value="1"/>
</dbReference>
<dbReference type="STRING" id="1349421.OI18_04445"/>
<gene>
    <name evidence="6" type="ORF">OI18_04445</name>
</gene>
<dbReference type="GO" id="GO:0016491">
    <property type="term" value="F:oxidoreductase activity"/>
    <property type="evidence" value="ECO:0007669"/>
    <property type="project" value="UniProtKB-KW"/>
</dbReference>
<dbReference type="OrthoDB" id="9780658at2"/>
<protein>
    <submittedName>
        <fullName evidence="6">Fumarate reductase</fullName>
    </submittedName>
</protein>
<name>A0A0C1L5Z3_9BACT</name>
<evidence type="ECO:0000313" key="6">
    <source>
        <dbReference type="EMBL" id="KIC95527.1"/>
    </source>
</evidence>
<evidence type="ECO:0000313" key="7">
    <source>
        <dbReference type="Proteomes" id="UP000031408"/>
    </source>
</evidence>
<evidence type="ECO:0000256" key="1">
    <source>
        <dbReference type="ARBA" id="ARBA00022485"/>
    </source>
</evidence>
<reference evidence="6 7" key="1">
    <citation type="submission" date="2014-11" db="EMBL/GenBank/DDBJ databases">
        <title>Genome sequence of Flavihumibacter solisilvae 3-3.</title>
        <authorList>
            <person name="Zhou G."/>
            <person name="Li M."/>
            <person name="Wang G."/>
        </authorList>
    </citation>
    <scope>NUCLEOTIDE SEQUENCE [LARGE SCALE GENOMIC DNA]</scope>
    <source>
        <strain evidence="6 7">3-3</strain>
    </source>
</reference>
<dbReference type="GO" id="GO:0046872">
    <property type="term" value="F:metal ion binding"/>
    <property type="evidence" value="ECO:0007669"/>
    <property type="project" value="UniProtKB-KW"/>
</dbReference>
<evidence type="ECO:0000256" key="4">
    <source>
        <dbReference type="ARBA" id="ARBA00023004"/>
    </source>
</evidence>
<dbReference type="InterPro" id="IPR039650">
    <property type="entry name" value="HdrA-like"/>
</dbReference>
<evidence type="ECO:0000256" key="3">
    <source>
        <dbReference type="ARBA" id="ARBA00023002"/>
    </source>
</evidence>
<dbReference type="Pfam" id="PF12831">
    <property type="entry name" value="FAD_oxidored"/>
    <property type="match status" value="1"/>
</dbReference>
<keyword evidence="3" id="KW-0560">Oxidoreductase</keyword>
<dbReference type="Proteomes" id="UP000031408">
    <property type="component" value="Unassembled WGS sequence"/>
</dbReference>
<dbReference type="Gene3D" id="3.50.50.60">
    <property type="entry name" value="FAD/NAD(P)-binding domain"/>
    <property type="match status" value="1"/>
</dbReference>
<evidence type="ECO:0000256" key="5">
    <source>
        <dbReference type="ARBA" id="ARBA00023014"/>
    </source>
</evidence>